<evidence type="ECO:0000313" key="3">
    <source>
        <dbReference type="Proteomes" id="UP001501470"/>
    </source>
</evidence>
<dbReference type="EMBL" id="BAAAQD010000024">
    <property type="protein sequence ID" value="GAA1555381.1"/>
    <property type="molecule type" value="Genomic_DNA"/>
</dbReference>
<dbReference type="InterPro" id="IPR016024">
    <property type="entry name" value="ARM-type_fold"/>
</dbReference>
<dbReference type="SUPFAM" id="SSF48371">
    <property type="entry name" value="ARM repeat"/>
    <property type="match status" value="1"/>
</dbReference>
<evidence type="ECO:0000256" key="1">
    <source>
        <dbReference type="SAM" id="MobiDB-lite"/>
    </source>
</evidence>
<accession>A0ABP4N4A5</accession>
<evidence type="ECO:0000313" key="2">
    <source>
        <dbReference type="EMBL" id="GAA1555381.1"/>
    </source>
</evidence>
<reference evidence="3" key="1">
    <citation type="journal article" date="2019" name="Int. J. Syst. Evol. Microbiol.">
        <title>The Global Catalogue of Microorganisms (GCM) 10K type strain sequencing project: providing services to taxonomists for standard genome sequencing and annotation.</title>
        <authorList>
            <consortium name="The Broad Institute Genomics Platform"/>
            <consortium name="The Broad Institute Genome Sequencing Center for Infectious Disease"/>
            <person name="Wu L."/>
            <person name="Ma J."/>
        </authorList>
    </citation>
    <scope>NUCLEOTIDE SEQUENCE [LARGE SCALE GENOMIC DNA]</scope>
    <source>
        <strain evidence="3">JCM 15933</strain>
    </source>
</reference>
<name>A0ABP4N4A5_9ACTN</name>
<comment type="caution">
    <text evidence="2">The sequence shown here is derived from an EMBL/GenBank/DDBJ whole genome shotgun (WGS) entry which is preliminary data.</text>
</comment>
<evidence type="ECO:0008006" key="4">
    <source>
        <dbReference type="Google" id="ProtNLM"/>
    </source>
</evidence>
<dbReference type="Proteomes" id="UP001501470">
    <property type="component" value="Unassembled WGS sequence"/>
</dbReference>
<keyword evidence="3" id="KW-1185">Reference proteome</keyword>
<dbReference type="Gene3D" id="1.25.10.10">
    <property type="entry name" value="Leucine-rich Repeat Variant"/>
    <property type="match status" value="1"/>
</dbReference>
<dbReference type="InterPro" id="IPR011989">
    <property type="entry name" value="ARM-like"/>
</dbReference>
<sequence length="293" mass="31442">MVVMQPDVAWAFEEALRAGEDRRWELVTHLHVHGGREALGIAARLGRAAEPSRRELAAEVLGQLGTVLGPPGPNPGAAPVHRATPGRSAADGPFRDEATALLLAMIAREDDPAVLYSLAVALGHMAGEGSVAPLVRLRAHPDADVRGGVVFGLLGRETRAALDALIELSADDEPRVRDWATFGLARQSDADFPALREALAARLDDDDTDTRAEAVHGLAVRGDERAMPRLLSFLADPDPVADLLVIFEAMCELAAATGDPRLLPYLEAELSSYTGEPPEPELLRALERYGRFH</sequence>
<proteinExistence type="predicted"/>
<gene>
    <name evidence="2" type="ORF">GCM10009827_090240</name>
</gene>
<organism evidence="2 3">
    <name type="scientific">Dactylosporangium maewongense</name>
    <dbReference type="NCBI Taxonomy" id="634393"/>
    <lineage>
        <taxon>Bacteria</taxon>
        <taxon>Bacillati</taxon>
        <taxon>Actinomycetota</taxon>
        <taxon>Actinomycetes</taxon>
        <taxon>Micromonosporales</taxon>
        <taxon>Micromonosporaceae</taxon>
        <taxon>Dactylosporangium</taxon>
    </lineage>
</organism>
<feature type="region of interest" description="Disordered" evidence="1">
    <location>
        <begin position="72"/>
        <end position="91"/>
    </location>
</feature>
<protein>
    <recommendedName>
        <fullName evidence="4">HEAT repeat protein</fullName>
    </recommendedName>
</protein>
<dbReference type="Pfam" id="PF13646">
    <property type="entry name" value="HEAT_2"/>
    <property type="match status" value="1"/>
</dbReference>